<proteinExistence type="predicted"/>
<protein>
    <submittedName>
        <fullName evidence="2">Uncharacterized protein</fullName>
    </submittedName>
</protein>
<dbReference type="Proteomes" id="UP000774326">
    <property type="component" value="Unassembled WGS sequence"/>
</dbReference>
<sequence length="376" mass="40970">MLTKVPIIPPTVSHLLIMKKSNPLPAPKAALKFLACSMESVPTKASPTMMILLGLAALANEAKGDINLASLCLLPAANLDKFVDLPTPLTPTTEMTYGFGLDLMSSKRFTDVPGVRIFVKALAKASFAVDSTDVHDLVLEPVSSFSTDEVKCLAASGATFFLISCDSNCFKIFLISSGVMVFPPVNLLKKENSEESVEKSKAPESTASSTLPSTPHLRKALPPDFFIDDDETDDGVVSLLFGVVTSNFTNSSSKSFNSYCCASKFCKMSSPNFALNKVELISTNSLAYFNGVNVGKIATLTKFGLFTRRYFKVYPLYVYVSTEESLERDLTESEMRTLLINALTMLSLILRGVYLYSTVPVSVNMRNWSIIWVEGG</sequence>
<organism evidence="2 3">
    <name type="scientific">Wickerhamomyces pijperi</name>
    <name type="common">Yeast</name>
    <name type="synonym">Pichia pijperi</name>
    <dbReference type="NCBI Taxonomy" id="599730"/>
    <lineage>
        <taxon>Eukaryota</taxon>
        <taxon>Fungi</taxon>
        <taxon>Dikarya</taxon>
        <taxon>Ascomycota</taxon>
        <taxon>Saccharomycotina</taxon>
        <taxon>Saccharomycetes</taxon>
        <taxon>Phaffomycetales</taxon>
        <taxon>Wickerhamomycetaceae</taxon>
        <taxon>Wickerhamomyces</taxon>
    </lineage>
</organism>
<feature type="compositionally biased region" description="Polar residues" evidence="1">
    <location>
        <begin position="203"/>
        <end position="213"/>
    </location>
</feature>
<reference evidence="2" key="1">
    <citation type="journal article" date="2021" name="Open Biol.">
        <title>Shared evolutionary footprints suggest mitochondrial oxidative damage underlies multiple complex I losses in fungi.</title>
        <authorList>
            <person name="Schikora-Tamarit M.A."/>
            <person name="Marcet-Houben M."/>
            <person name="Nosek J."/>
            <person name="Gabaldon T."/>
        </authorList>
    </citation>
    <scope>NUCLEOTIDE SEQUENCE</scope>
    <source>
        <strain evidence="2">CBS2887</strain>
    </source>
</reference>
<name>A0A9P8TR30_WICPI</name>
<dbReference type="OrthoDB" id="3987381at2759"/>
<dbReference type="EMBL" id="JAEUBG010000781">
    <property type="protein sequence ID" value="KAH3687516.1"/>
    <property type="molecule type" value="Genomic_DNA"/>
</dbReference>
<evidence type="ECO:0000256" key="1">
    <source>
        <dbReference type="SAM" id="MobiDB-lite"/>
    </source>
</evidence>
<comment type="caution">
    <text evidence="2">The sequence shown here is derived from an EMBL/GenBank/DDBJ whole genome shotgun (WGS) entry which is preliminary data.</text>
</comment>
<reference evidence="2" key="2">
    <citation type="submission" date="2021-01" db="EMBL/GenBank/DDBJ databases">
        <authorList>
            <person name="Schikora-Tamarit M.A."/>
        </authorList>
    </citation>
    <scope>NUCLEOTIDE SEQUENCE</scope>
    <source>
        <strain evidence="2">CBS2887</strain>
    </source>
</reference>
<gene>
    <name evidence="2" type="ORF">WICPIJ_001510</name>
</gene>
<dbReference type="AlphaFoldDB" id="A0A9P8TR30"/>
<evidence type="ECO:0000313" key="2">
    <source>
        <dbReference type="EMBL" id="KAH3687516.1"/>
    </source>
</evidence>
<accession>A0A9P8TR30</accession>
<feature type="region of interest" description="Disordered" evidence="1">
    <location>
        <begin position="195"/>
        <end position="216"/>
    </location>
</feature>
<keyword evidence="3" id="KW-1185">Reference proteome</keyword>
<evidence type="ECO:0000313" key="3">
    <source>
        <dbReference type="Proteomes" id="UP000774326"/>
    </source>
</evidence>